<name>A0ABP3Z0T1_9PSEU</name>
<dbReference type="RefSeq" id="WP_343947001.1">
    <property type="nucleotide sequence ID" value="NZ_BAAAHP010000339.1"/>
</dbReference>
<dbReference type="PANTHER" id="PTHR30543">
    <property type="entry name" value="CHROMATE REDUCTASE"/>
    <property type="match status" value="1"/>
</dbReference>
<evidence type="ECO:0000259" key="1">
    <source>
        <dbReference type="Pfam" id="PF03358"/>
    </source>
</evidence>
<dbReference type="Proteomes" id="UP001499967">
    <property type="component" value="Unassembled WGS sequence"/>
</dbReference>
<dbReference type="PANTHER" id="PTHR30543:SF21">
    <property type="entry name" value="NAD(P)H-DEPENDENT FMN REDUCTASE LOT6"/>
    <property type="match status" value="1"/>
</dbReference>
<comment type="caution">
    <text evidence="2">The sequence shown here is derived from an EMBL/GenBank/DDBJ whole genome shotgun (WGS) entry which is preliminary data.</text>
</comment>
<keyword evidence="3" id="KW-1185">Reference proteome</keyword>
<evidence type="ECO:0000313" key="2">
    <source>
        <dbReference type="EMBL" id="GAA0909161.1"/>
    </source>
</evidence>
<dbReference type="SUPFAM" id="SSF52218">
    <property type="entry name" value="Flavoproteins"/>
    <property type="match status" value="1"/>
</dbReference>
<accession>A0ABP3Z0T1</accession>
<proteinExistence type="predicted"/>
<dbReference type="InterPro" id="IPR050712">
    <property type="entry name" value="NAD(P)H-dep_reductase"/>
</dbReference>
<dbReference type="Gene3D" id="3.40.50.360">
    <property type="match status" value="1"/>
</dbReference>
<sequence length="182" mass="18861">MLLLGVSGSLRRGSHNRRLLEAAAGALPSSVRLQVFDGLAEIPPYVDDEGATAPVQRLRSAIAGADGLLFATPEYNGSVPGQLKNALDWASRPYPDNALRGRPALVVGASTGLFGAVWAQAELRKVLRTAGADVLDDELPVGSAETAFAEGGGLADPEQAAVLARAVDRLVRQASRPLGLTG</sequence>
<gene>
    <name evidence="2" type="ORF">GCM10009559_78830</name>
</gene>
<evidence type="ECO:0000313" key="3">
    <source>
        <dbReference type="Proteomes" id="UP001499967"/>
    </source>
</evidence>
<feature type="domain" description="NADPH-dependent FMN reductase-like" evidence="1">
    <location>
        <begin position="1"/>
        <end position="144"/>
    </location>
</feature>
<dbReference type="EMBL" id="BAAAHP010000339">
    <property type="protein sequence ID" value="GAA0909161.1"/>
    <property type="molecule type" value="Genomic_DNA"/>
</dbReference>
<dbReference type="Pfam" id="PF03358">
    <property type="entry name" value="FMN_red"/>
    <property type="match status" value="1"/>
</dbReference>
<organism evidence="2 3">
    <name type="scientific">Pseudonocardia zijingensis</name>
    <dbReference type="NCBI Taxonomy" id="153376"/>
    <lineage>
        <taxon>Bacteria</taxon>
        <taxon>Bacillati</taxon>
        <taxon>Actinomycetota</taxon>
        <taxon>Actinomycetes</taxon>
        <taxon>Pseudonocardiales</taxon>
        <taxon>Pseudonocardiaceae</taxon>
        <taxon>Pseudonocardia</taxon>
    </lineage>
</organism>
<dbReference type="InterPro" id="IPR005025">
    <property type="entry name" value="FMN_Rdtase-like_dom"/>
</dbReference>
<protein>
    <submittedName>
        <fullName evidence="2">NAD(P)H-dependent oxidoreductase</fullName>
    </submittedName>
</protein>
<dbReference type="InterPro" id="IPR029039">
    <property type="entry name" value="Flavoprotein-like_sf"/>
</dbReference>
<reference evidence="3" key="1">
    <citation type="journal article" date="2019" name="Int. J. Syst. Evol. Microbiol.">
        <title>The Global Catalogue of Microorganisms (GCM) 10K type strain sequencing project: providing services to taxonomists for standard genome sequencing and annotation.</title>
        <authorList>
            <consortium name="The Broad Institute Genomics Platform"/>
            <consortium name="The Broad Institute Genome Sequencing Center for Infectious Disease"/>
            <person name="Wu L."/>
            <person name="Ma J."/>
        </authorList>
    </citation>
    <scope>NUCLEOTIDE SEQUENCE [LARGE SCALE GENOMIC DNA]</scope>
    <source>
        <strain evidence="3">JCM 11117</strain>
    </source>
</reference>